<comment type="caution">
    <text evidence="2">The sequence shown here is derived from an EMBL/GenBank/DDBJ whole genome shotgun (WGS) entry which is preliminary data.</text>
</comment>
<dbReference type="Proteomes" id="UP000239388">
    <property type="component" value="Unassembled WGS sequence"/>
</dbReference>
<accession>A0A2S8G7D0</accession>
<evidence type="ECO:0008006" key="4">
    <source>
        <dbReference type="Google" id="ProtNLM"/>
    </source>
</evidence>
<name>A0A2S8G7D0_9BACT</name>
<reference evidence="2 3" key="1">
    <citation type="submission" date="2018-02" db="EMBL/GenBank/DDBJ databases">
        <title>Comparative genomes isolates from brazilian mangrove.</title>
        <authorList>
            <person name="Araujo J.E."/>
            <person name="Taketani R.G."/>
            <person name="Silva M.C.P."/>
            <person name="Loureco M.V."/>
            <person name="Andreote F.D."/>
        </authorList>
    </citation>
    <scope>NUCLEOTIDE SEQUENCE [LARGE SCALE GENOMIC DNA]</scope>
    <source>
        <strain evidence="2 3">NAP PRIS-MGV</strain>
    </source>
</reference>
<feature type="transmembrane region" description="Helical" evidence="1">
    <location>
        <begin position="216"/>
        <end position="240"/>
    </location>
</feature>
<evidence type="ECO:0000256" key="1">
    <source>
        <dbReference type="SAM" id="Phobius"/>
    </source>
</evidence>
<feature type="transmembrane region" description="Helical" evidence="1">
    <location>
        <begin position="25"/>
        <end position="47"/>
    </location>
</feature>
<proteinExistence type="predicted"/>
<evidence type="ECO:0000313" key="2">
    <source>
        <dbReference type="EMBL" id="PQO40161.1"/>
    </source>
</evidence>
<sequence length="392" mass="43923">MEIEFETRDEDQQARDEANPPVSTWAYRGIQIGFFFLYAGPAVLPLFISRQWIAGSIFLTVYSGFWVWVMTLAKQRQPWIPPDGTLIRIRLSPEGLAELEPKASTWISWQLFESVTMHPSAVQLLLKSKGNILIPTRVFASDEVRDQFVQLAQQYVAACPAEPTSEFPAANDPYLPAWTRGLAQSIEYQNDADQLAYVANGGLTPGKRSNIYLSSLFTSVFLLGSLAALVVGMLIVMATYDPSGRDFGGDAKVVMYFSSAAWFVSALVATSTMFRWIHRFRMHPSFLTPRQLTISSKGYLLRSATATLCGTWDNLSQVDQNEEFLALKNLDEQLICVVPKSVFPNPQMAQEFADEAILTWQEARQIDEAELVDDIIQAEVVDGDNPYRSPHA</sequence>
<organism evidence="2 3">
    <name type="scientific">Blastopirellula marina</name>
    <dbReference type="NCBI Taxonomy" id="124"/>
    <lineage>
        <taxon>Bacteria</taxon>
        <taxon>Pseudomonadati</taxon>
        <taxon>Planctomycetota</taxon>
        <taxon>Planctomycetia</taxon>
        <taxon>Pirellulales</taxon>
        <taxon>Pirellulaceae</taxon>
        <taxon>Blastopirellula</taxon>
    </lineage>
</organism>
<keyword evidence="1" id="KW-1133">Transmembrane helix</keyword>
<keyword evidence="1" id="KW-0472">Membrane</keyword>
<gene>
    <name evidence="2" type="ORF">C5Y98_06030</name>
</gene>
<dbReference type="OrthoDB" id="286502at2"/>
<dbReference type="EMBL" id="PUIB01000009">
    <property type="protein sequence ID" value="PQO40161.1"/>
    <property type="molecule type" value="Genomic_DNA"/>
</dbReference>
<feature type="transmembrane region" description="Helical" evidence="1">
    <location>
        <begin position="260"/>
        <end position="277"/>
    </location>
</feature>
<dbReference type="RefSeq" id="WP_105352514.1">
    <property type="nucleotide sequence ID" value="NZ_PUIB01000009.1"/>
</dbReference>
<evidence type="ECO:0000313" key="3">
    <source>
        <dbReference type="Proteomes" id="UP000239388"/>
    </source>
</evidence>
<feature type="transmembrane region" description="Helical" evidence="1">
    <location>
        <begin position="53"/>
        <end position="73"/>
    </location>
</feature>
<dbReference type="AlphaFoldDB" id="A0A2S8G7D0"/>
<keyword evidence="1" id="KW-0812">Transmembrane</keyword>
<protein>
    <recommendedName>
        <fullName evidence="4">YcxB-like protein domain-containing protein</fullName>
    </recommendedName>
</protein>